<sequence length="114" mass="13209">MAEFWYRIFCRHCNEVFVEIPTSYEIFLCFGQLDFPSFSFHFEYMISSPISNSLPTEEETSTVLPLCKNKVISPKAILHANSVNLSYFSECPLHRYSVHHREGQHSTSVLNSVL</sequence>
<keyword evidence="2" id="KW-1185">Reference proteome</keyword>
<dbReference type="Proteomes" id="UP000054630">
    <property type="component" value="Unassembled WGS sequence"/>
</dbReference>
<dbReference type="EMBL" id="JYDL01000013">
    <property type="protein sequence ID" value="KRX25277.1"/>
    <property type="molecule type" value="Genomic_DNA"/>
</dbReference>
<gene>
    <name evidence="1" type="ORF">T07_552</name>
</gene>
<proteinExistence type="predicted"/>
<comment type="caution">
    <text evidence="1">The sequence shown here is derived from an EMBL/GenBank/DDBJ whole genome shotgun (WGS) entry which is preliminary data.</text>
</comment>
<organism evidence="1 2">
    <name type="scientific">Trichinella nelsoni</name>
    <dbReference type="NCBI Taxonomy" id="6336"/>
    <lineage>
        <taxon>Eukaryota</taxon>
        <taxon>Metazoa</taxon>
        <taxon>Ecdysozoa</taxon>
        <taxon>Nematoda</taxon>
        <taxon>Enoplea</taxon>
        <taxon>Dorylaimia</taxon>
        <taxon>Trichinellida</taxon>
        <taxon>Trichinellidae</taxon>
        <taxon>Trichinella</taxon>
    </lineage>
</organism>
<evidence type="ECO:0000313" key="2">
    <source>
        <dbReference type="Proteomes" id="UP000054630"/>
    </source>
</evidence>
<evidence type="ECO:0000313" key="1">
    <source>
        <dbReference type="EMBL" id="KRX25277.1"/>
    </source>
</evidence>
<name>A0A0V0SER2_9BILA</name>
<protein>
    <submittedName>
        <fullName evidence="1">Uncharacterized protein</fullName>
    </submittedName>
</protein>
<dbReference type="AlphaFoldDB" id="A0A0V0SER2"/>
<accession>A0A0V0SER2</accession>
<reference evidence="1 2" key="1">
    <citation type="submission" date="2015-01" db="EMBL/GenBank/DDBJ databases">
        <title>Evolution of Trichinella species and genotypes.</title>
        <authorList>
            <person name="Korhonen P.K."/>
            <person name="Edoardo P."/>
            <person name="Giuseppe L.R."/>
            <person name="Gasser R.B."/>
        </authorList>
    </citation>
    <scope>NUCLEOTIDE SEQUENCE [LARGE SCALE GENOMIC DNA]</scope>
    <source>
        <strain evidence="1">ISS37</strain>
    </source>
</reference>